<dbReference type="WBParaSite" id="PEQ_0000628601-mRNA-1">
    <property type="protein sequence ID" value="PEQ_0000628601-mRNA-1"/>
    <property type="gene ID" value="PEQ_0000628601"/>
</dbReference>
<sequence>MQVGGHCGRHCGCYVTMLYISIKPADPLINDCLSGFQLETMARVD</sequence>
<evidence type="ECO:0000313" key="2">
    <source>
        <dbReference type="WBParaSite" id="PEQ_0000628601-mRNA-1"/>
    </source>
</evidence>
<evidence type="ECO:0000313" key="1">
    <source>
        <dbReference type="Proteomes" id="UP000887564"/>
    </source>
</evidence>
<protein>
    <submittedName>
        <fullName evidence="2">Uncharacterized protein</fullName>
    </submittedName>
</protein>
<reference evidence="2" key="1">
    <citation type="submission" date="2022-11" db="UniProtKB">
        <authorList>
            <consortium name="WormBaseParasite"/>
        </authorList>
    </citation>
    <scope>IDENTIFICATION</scope>
</reference>
<dbReference type="Proteomes" id="UP000887564">
    <property type="component" value="Unplaced"/>
</dbReference>
<name>A0A914RIC9_PAREQ</name>
<accession>A0A914RIC9</accession>
<organism evidence="1 2">
    <name type="scientific">Parascaris equorum</name>
    <name type="common">Equine roundworm</name>
    <dbReference type="NCBI Taxonomy" id="6256"/>
    <lineage>
        <taxon>Eukaryota</taxon>
        <taxon>Metazoa</taxon>
        <taxon>Ecdysozoa</taxon>
        <taxon>Nematoda</taxon>
        <taxon>Chromadorea</taxon>
        <taxon>Rhabditida</taxon>
        <taxon>Spirurina</taxon>
        <taxon>Ascaridomorpha</taxon>
        <taxon>Ascaridoidea</taxon>
        <taxon>Ascarididae</taxon>
        <taxon>Parascaris</taxon>
    </lineage>
</organism>
<proteinExistence type="predicted"/>
<keyword evidence="1" id="KW-1185">Reference proteome</keyword>
<dbReference type="AlphaFoldDB" id="A0A914RIC9"/>